<evidence type="ECO:0000313" key="2">
    <source>
        <dbReference type="EMBL" id="TGY15284.1"/>
    </source>
</evidence>
<organism evidence="2">
    <name type="scientific">Lactobacillus intestinalis</name>
    <dbReference type="NCBI Taxonomy" id="151781"/>
    <lineage>
        <taxon>Bacteria</taxon>
        <taxon>Bacillati</taxon>
        <taxon>Bacillota</taxon>
        <taxon>Bacilli</taxon>
        <taxon>Lactobacillales</taxon>
        <taxon>Lactobacillaceae</taxon>
        <taxon>Lactobacillus</taxon>
    </lineage>
</organism>
<dbReference type="AlphaFoldDB" id="A0A4S2BN47"/>
<dbReference type="SMART" id="SM00530">
    <property type="entry name" value="HTH_XRE"/>
    <property type="match status" value="1"/>
</dbReference>
<dbReference type="Proteomes" id="UP000309117">
    <property type="component" value="Unassembled WGS sequence"/>
</dbReference>
<name>A0A4S2BN47_9LACO</name>
<protein>
    <submittedName>
        <fullName evidence="2">XRE family transcriptional regulator</fullName>
    </submittedName>
</protein>
<comment type="caution">
    <text evidence="2">The sequence shown here is derived from an EMBL/GenBank/DDBJ whole genome shotgun (WGS) entry which is preliminary data.</text>
</comment>
<gene>
    <name evidence="2" type="ORF">E5351_05595</name>
</gene>
<dbReference type="Pfam" id="PF01381">
    <property type="entry name" value="HTH_3"/>
    <property type="match status" value="1"/>
</dbReference>
<dbReference type="CDD" id="cd00093">
    <property type="entry name" value="HTH_XRE"/>
    <property type="match status" value="1"/>
</dbReference>
<dbReference type="PROSITE" id="PS50943">
    <property type="entry name" value="HTH_CROC1"/>
    <property type="match status" value="1"/>
</dbReference>
<dbReference type="Gene3D" id="1.10.260.40">
    <property type="entry name" value="lambda repressor-like DNA-binding domains"/>
    <property type="match status" value="1"/>
</dbReference>
<dbReference type="InterPro" id="IPR010982">
    <property type="entry name" value="Lambda_DNA-bd_dom_sf"/>
</dbReference>
<evidence type="ECO:0000259" key="1">
    <source>
        <dbReference type="PROSITE" id="PS50943"/>
    </source>
</evidence>
<dbReference type="InterPro" id="IPR001387">
    <property type="entry name" value="Cro/C1-type_HTH"/>
</dbReference>
<accession>A0A4S2BN47</accession>
<feature type="domain" description="HTH cro/C1-type" evidence="1">
    <location>
        <begin position="6"/>
        <end position="59"/>
    </location>
</feature>
<dbReference type="SUPFAM" id="SSF47413">
    <property type="entry name" value="lambda repressor-like DNA-binding domains"/>
    <property type="match status" value="1"/>
</dbReference>
<reference evidence="2" key="1">
    <citation type="submission" date="2019-04" db="EMBL/GenBank/DDBJ databases">
        <title>Microbes associate with the intestines of laboratory mice.</title>
        <authorList>
            <person name="Navarre W."/>
            <person name="Wong E."/>
            <person name="Huang K."/>
            <person name="Tropini C."/>
            <person name="Ng K."/>
            <person name="Yu B."/>
        </authorList>
    </citation>
    <scope>NUCLEOTIDE SEQUENCE [LARGE SCALE GENOMIC DNA]</scope>
    <source>
        <strain evidence="2">NM61_E11</strain>
    </source>
</reference>
<dbReference type="RefSeq" id="WP_135960525.1">
    <property type="nucleotide sequence ID" value="NZ_CAQPHE010000001.1"/>
</dbReference>
<sequence length="256" mass="30244">MIGEHLKDVRKSLGLTQAQMAGKAINRSFYSRIENGQSTVTVKDLMKIVYSHNLSMIGFLQEFGEIEEKMAIYQDKISSAYLNKNVEMLKVLYMNQEFEDRRINQLLEYLIAKIEGHADNFEIKKLGWNFLKKGELNEETLWLIFHVMDSYKFDDLEGLVKAIFNKYHSKDVNNRTIHLIARSAVKYLNICFKEEVSYEIKKTIEFLQQLPDSTEFGLYKIAGIYYEKRFNHEEEELKQIISLFDKENARNYLEMN</sequence>
<dbReference type="EMBL" id="SRYV01000009">
    <property type="protein sequence ID" value="TGY15284.1"/>
    <property type="molecule type" value="Genomic_DNA"/>
</dbReference>
<proteinExistence type="predicted"/>
<dbReference type="GO" id="GO:0003677">
    <property type="term" value="F:DNA binding"/>
    <property type="evidence" value="ECO:0007669"/>
    <property type="project" value="InterPro"/>
</dbReference>